<evidence type="ECO:0000313" key="2">
    <source>
        <dbReference type="Proteomes" id="UP001066276"/>
    </source>
</evidence>
<sequence length="106" mass="10656">MEEGSAGVGPAALWARLALAGGHVLLEARQGGGCREPTGVGCGGGAVWGGRSAVLSGRDPRTSVAPTALWRAAAGPRGLKWRGAGRIGGRDWAGIEGGWRGPSGQW</sequence>
<name>A0AAV7NQ40_PLEWA</name>
<dbReference type="Proteomes" id="UP001066276">
    <property type="component" value="Chromosome 8"/>
</dbReference>
<keyword evidence="2" id="KW-1185">Reference proteome</keyword>
<proteinExistence type="predicted"/>
<organism evidence="1 2">
    <name type="scientific">Pleurodeles waltl</name>
    <name type="common">Iberian ribbed newt</name>
    <dbReference type="NCBI Taxonomy" id="8319"/>
    <lineage>
        <taxon>Eukaryota</taxon>
        <taxon>Metazoa</taxon>
        <taxon>Chordata</taxon>
        <taxon>Craniata</taxon>
        <taxon>Vertebrata</taxon>
        <taxon>Euteleostomi</taxon>
        <taxon>Amphibia</taxon>
        <taxon>Batrachia</taxon>
        <taxon>Caudata</taxon>
        <taxon>Salamandroidea</taxon>
        <taxon>Salamandridae</taxon>
        <taxon>Pleurodelinae</taxon>
        <taxon>Pleurodeles</taxon>
    </lineage>
</organism>
<evidence type="ECO:0000313" key="1">
    <source>
        <dbReference type="EMBL" id="KAJ1118206.1"/>
    </source>
</evidence>
<protein>
    <submittedName>
        <fullName evidence="1">Uncharacterized protein</fullName>
    </submittedName>
</protein>
<accession>A0AAV7NQ40</accession>
<dbReference type="EMBL" id="JANPWB010000012">
    <property type="protein sequence ID" value="KAJ1118206.1"/>
    <property type="molecule type" value="Genomic_DNA"/>
</dbReference>
<comment type="caution">
    <text evidence="1">The sequence shown here is derived from an EMBL/GenBank/DDBJ whole genome shotgun (WGS) entry which is preliminary data.</text>
</comment>
<reference evidence="1" key="1">
    <citation type="journal article" date="2022" name="bioRxiv">
        <title>Sequencing and chromosome-scale assembly of the giantPleurodeles waltlgenome.</title>
        <authorList>
            <person name="Brown T."/>
            <person name="Elewa A."/>
            <person name="Iarovenko S."/>
            <person name="Subramanian E."/>
            <person name="Araus A.J."/>
            <person name="Petzold A."/>
            <person name="Susuki M."/>
            <person name="Suzuki K.-i.T."/>
            <person name="Hayashi T."/>
            <person name="Toyoda A."/>
            <person name="Oliveira C."/>
            <person name="Osipova E."/>
            <person name="Leigh N.D."/>
            <person name="Simon A."/>
            <person name="Yun M.H."/>
        </authorList>
    </citation>
    <scope>NUCLEOTIDE SEQUENCE</scope>
    <source>
        <strain evidence="1">20211129_DDA</strain>
        <tissue evidence="1">Liver</tissue>
    </source>
</reference>
<dbReference type="AlphaFoldDB" id="A0AAV7NQ40"/>
<gene>
    <name evidence="1" type="ORF">NDU88_006401</name>
</gene>